<keyword evidence="8" id="KW-0028">Amino-acid biosynthesis</keyword>
<dbReference type="STRING" id="1330534.L323_12315"/>
<reference evidence="11 12" key="1">
    <citation type="journal article" date="2013" name="Genome Announc.">
        <title>Draft Genome Sequence of the Cellulolytic Bacterium Clostridium papyrosolvens C7 (ATCC 700395).</title>
        <authorList>
            <person name="Zepeda V."/>
            <person name="Dassa B."/>
            <person name="Borovok I."/>
            <person name="Lamed R."/>
            <person name="Bayer E.A."/>
            <person name="Cate J.H."/>
        </authorList>
    </citation>
    <scope>NUCLEOTIDE SEQUENCE [LARGE SCALE GENOMIC DNA]</scope>
    <source>
        <strain evidence="11 12">C7</strain>
    </source>
</reference>
<dbReference type="OrthoDB" id="9790793at2"/>
<comment type="caution">
    <text evidence="8">Lacks conserved residue(s) required for the propagation of feature annotation.</text>
</comment>
<dbReference type="EC" id="4.2.1.10" evidence="5 8"/>
<evidence type="ECO:0000313" key="11">
    <source>
        <dbReference type="EMBL" id="EPR10812.1"/>
    </source>
</evidence>
<dbReference type="GO" id="GO:0009423">
    <property type="term" value="P:chorismate biosynthetic process"/>
    <property type="evidence" value="ECO:0007669"/>
    <property type="project" value="UniProtKB-UniRule"/>
</dbReference>
<sequence>MKRIIGVINGPNINMLGIREPGYYGKETWGDIEARLVKLSGDLNFGLIFFQSNHEGDIVDFIQQNIEKVEGFIINPAAYTKGGYAILDALTAIDKPFVEVHISNIYSRGGWHSESIFAEKAVGQISGFQGYGYELGLRALTNHLKVV</sequence>
<evidence type="ECO:0000256" key="1">
    <source>
        <dbReference type="ARBA" id="ARBA00001864"/>
    </source>
</evidence>
<dbReference type="InterPro" id="IPR018509">
    <property type="entry name" value="DHquinase_II_CS"/>
</dbReference>
<dbReference type="GO" id="GO:0003855">
    <property type="term" value="F:3-dehydroquinate dehydratase activity"/>
    <property type="evidence" value="ECO:0007669"/>
    <property type="project" value="UniProtKB-UniRule"/>
</dbReference>
<evidence type="ECO:0000256" key="5">
    <source>
        <dbReference type="ARBA" id="ARBA00012060"/>
    </source>
</evidence>
<comment type="caution">
    <text evidence="11">The sequence shown here is derived from an EMBL/GenBank/DDBJ whole genome shotgun (WGS) entry which is preliminary data.</text>
</comment>
<evidence type="ECO:0000256" key="6">
    <source>
        <dbReference type="ARBA" id="ARBA00023141"/>
    </source>
</evidence>
<evidence type="ECO:0000256" key="7">
    <source>
        <dbReference type="ARBA" id="ARBA00023239"/>
    </source>
</evidence>
<dbReference type="EMBL" id="ATAY01000044">
    <property type="protein sequence ID" value="EPR10812.1"/>
    <property type="molecule type" value="Genomic_DNA"/>
</dbReference>
<dbReference type="PATRIC" id="fig|1330534.3.peg.2454"/>
<dbReference type="PANTHER" id="PTHR21272">
    <property type="entry name" value="CATABOLIC 3-DEHYDROQUINASE"/>
    <property type="match status" value="1"/>
</dbReference>
<dbReference type="UniPathway" id="UPA00053">
    <property type="reaction ID" value="UER00086"/>
</dbReference>
<dbReference type="NCBIfam" id="NF003805">
    <property type="entry name" value="PRK05395.1-2"/>
    <property type="match status" value="1"/>
</dbReference>
<accession>U4R1H6</accession>
<comment type="catalytic activity">
    <reaction evidence="1 8">
        <text>3-dehydroquinate = 3-dehydroshikimate + H2O</text>
        <dbReference type="Rhea" id="RHEA:21096"/>
        <dbReference type="ChEBI" id="CHEBI:15377"/>
        <dbReference type="ChEBI" id="CHEBI:16630"/>
        <dbReference type="ChEBI" id="CHEBI:32364"/>
        <dbReference type="EC" id="4.2.1.10"/>
    </reaction>
</comment>
<comment type="function">
    <text evidence="8">Catalyzes a trans-dehydration via an enolate intermediate.</text>
</comment>
<evidence type="ECO:0000313" key="12">
    <source>
        <dbReference type="Proteomes" id="UP000016860"/>
    </source>
</evidence>
<dbReference type="Pfam" id="PF01220">
    <property type="entry name" value="DHquinase_II"/>
    <property type="match status" value="1"/>
</dbReference>
<feature type="binding site" evidence="8">
    <location>
        <position position="75"/>
    </location>
    <ligand>
        <name>substrate</name>
    </ligand>
</feature>
<feature type="binding site" evidence="8">
    <location>
        <begin position="102"/>
        <end position="103"/>
    </location>
    <ligand>
        <name>substrate</name>
    </ligand>
</feature>
<dbReference type="GO" id="GO:0008652">
    <property type="term" value="P:amino acid biosynthetic process"/>
    <property type="evidence" value="ECO:0007669"/>
    <property type="project" value="UniProtKB-KW"/>
</dbReference>
<dbReference type="InterPro" id="IPR001874">
    <property type="entry name" value="DHquinase_II"/>
</dbReference>
<dbReference type="CDD" id="cd00466">
    <property type="entry name" value="DHQase_II"/>
    <property type="match status" value="1"/>
</dbReference>
<dbReference type="InterPro" id="IPR036441">
    <property type="entry name" value="DHquinase_II_sf"/>
</dbReference>
<proteinExistence type="inferred from homology"/>
<evidence type="ECO:0000256" key="4">
    <source>
        <dbReference type="ARBA" id="ARBA00011193"/>
    </source>
</evidence>
<feature type="binding site" evidence="8">
    <location>
        <position position="88"/>
    </location>
    <ligand>
        <name>substrate</name>
    </ligand>
</feature>
<comment type="pathway">
    <text evidence="2 8">Metabolic intermediate biosynthesis; chorismate biosynthesis; chorismate from D-erythrose 4-phosphate and phosphoenolpyruvate: step 3/7.</text>
</comment>
<feature type="site" description="Transition state stabilizer" evidence="8 10">
    <location>
        <position position="19"/>
    </location>
</feature>
<comment type="similarity">
    <text evidence="3 8">Belongs to the type-II 3-dehydroquinase family.</text>
</comment>
<evidence type="ECO:0000256" key="10">
    <source>
        <dbReference type="PIRSR" id="PIRSR001399-3"/>
    </source>
</evidence>
<evidence type="ECO:0000256" key="2">
    <source>
        <dbReference type="ARBA" id="ARBA00004902"/>
    </source>
</evidence>
<dbReference type="AlphaFoldDB" id="U4R1H6"/>
<feature type="active site" description="Proton acceptor" evidence="8 9">
    <location>
        <position position="24"/>
    </location>
</feature>
<protein>
    <recommendedName>
        <fullName evidence="5 8">3-dehydroquinate dehydratase</fullName>
        <shortName evidence="8">3-dehydroquinase</shortName>
        <ecNumber evidence="5 8">4.2.1.10</ecNumber>
    </recommendedName>
    <alternativeName>
        <fullName evidence="8">Type II DHQase</fullName>
    </alternativeName>
</protein>
<gene>
    <name evidence="8" type="primary">aroQ</name>
    <name evidence="11" type="ORF">L323_12315</name>
</gene>
<organism evidence="11 12">
    <name type="scientific">Ruminiclostridium papyrosolvens C7</name>
    <dbReference type="NCBI Taxonomy" id="1330534"/>
    <lineage>
        <taxon>Bacteria</taxon>
        <taxon>Bacillati</taxon>
        <taxon>Bacillota</taxon>
        <taxon>Clostridia</taxon>
        <taxon>Eubacteriales</taxon>
        <taxon>Oscillospiraceae</taxon>
        <taxon>Ruminiclostridium</taxon>
    </lineage>
</organism>
<dbReference type="GO" id="GO:0019631">
    <property type="term" value="P:quinate catabolic process"/>
    <property type="evidence" value="ECO:0007669"/>
    <property type="project" value="TreeGrafter"/>
</dbReference>
<dbReference type="PIRSF" id="PIRSF001399">
    <property type="entry name" value="DHquinase_II"/>
    <property type="match status" value="1"/>
</dbReference>
<comment type="subunit">
    <text evidence="4 8">Homododecamer.</text>
</comment>
<evidence type="ECO:0000256" key="9">
    <source>
        <dbReference type="PIRSR" id="PIRSR001399-1"/>
    </source>
</evidence>
<dbReference type="Proteomes" id="UP000016860">
    <property type="component" value="Unassembled WGS sequence"/>
</dbReference>
<name>U4R1H6_9FIRM</name>
<feature type="active site" description="Proton donor" evidence="8 9">
    <location>
        <position position="101"/>
    </location>
</feature>
<dbReference type="HAMAP" id="MF_00169">
    <property type="entry name" value="AroQ"/>
    <property type="match status" value="1"/>
</dbReference>
<dbReference type="Gene3D" id="3.40.50.9100">
    <property type="entry name" value="Dehydroquinase, class II"/>
    <property type="match status" value="1"/>
</dbReference>
<dbReference type="PANTHER" id="PTHR21272:SF3">
    <property type="entry name" value="CATABOLIC 3-DEHYDROQUINASE"/>
    <property type="match status" value="1"/>
</dbReference>
<dbReference type="PROSITE" id="PS01029">
    <property type="entry name" value="DEHYDROQUINASE_II"/>
    <property type="match status" value="1"/>
</dbReference>
<keyword evidence="7 8" id="KW-0456">Lyase</keyword>
<dbReference type="SUPFAM" id="SSF52304">
    <property type="entry name" value="Type II 3-dehydroquinate dehydratase"/>
    <property type="match status" value="1"/>
</dbReference>
<dbReference type="NCBIfam" id="NF003807">
    <property type="entry name" value="PRK05395.1-4"/>
    <property type="match status" value="1"/>
</dbReference>
<dbReference type="GO" id="GO:0009073">
    <property type="term" value="P:aromatic amino acid family biosynthetic process"/>
    <property type="evidence" value="ECO:0007669"/>
    <property type="project" value="UniProtKB-KW"/>
</dbReference>
<evidence type="ECO:0000256" key="8">
    <source>
        <dbReference type="HAMAP-Rule" id="MF_00169"/>
    </source>
</evidence>
<evidence type="ECO:0000256" key="3">
    <source>
        <dbReference type="ARBA" id="ARBA00011037"/>
    </source>
</evidence>
<dbReference type="RefSeq" id="WP_020815951.1">
    <property type="nucleotide sequence ID" value="NZ_ATAY01000044.1"/>
</dbReference>
<keyword evidence="6 8" id="KW-0057">Aromatic amino acid biosynthesis</keyword>